<feature type="compositionally biased region" description="Polar residues" evidence="1">
    <location>
        <begin position="348"/>
        <end position="369"/>
    </location>
</feature>
<evidence type="ECO:0000256" key="1">
    <source>
        <dbReference type="SAM" id="MobiDB-lite"/>
    </source>
</evidence>
<feature type="region of interest" description="Disordered" evidence="1">
    <location>
        <begin position="563"/>
        <end position="595"/>
    </location>
</feature>
<dbReference type="InterPro" id="IPR009072">
    <property type="entry name" value="Histone-fold"/>
</dbReference>
<feature type="region of interest" description="Disordered" evidence="1">
    <location>
        <begin position="1"/>
        <end position="39"/>
    </location>
</feature>
<feature type="compositionally biased region" description="Acidic residues" evidence="1">
    <location>
        <begin position="501"/>
        <end position="511"/>
    </location>
</feature>
<feature type="region of interest" description="Disordered" evidence="1">
    <location>
        <begin position="192"/>
        <end position="333"/>
    </location>
</feature>
<feature type="region of interest" description="Disordered" evidence="1">
    <location>
        <begin position="348"/>
        <end position="372"/>
    </location>
</feature>
<evidence type="ECO:0000313" key="2">
    <source>
        <dbReference type="EMBL" id="KAJ5114482.1"/>
    </source>
</evidence>
<evidence type="ECO:0008006" key="4">
    <source>
        <dbReference type="Google" id="ProtNLM"/>
    </source>
</evidence>
<comment type="caution">
    <text evidence="2">The sequence shown here is derived from an EMBL/GenBank/DDBJ whole genome shotgun (WGS) entry which is preliminary data.</text>
</comment>
<dbReference type="PANTHER" id="PTHR15992">
    <property type="entry name" value="HOLLIDAY JUNCTION RECOGNITION PROTEIN"/>
    <property type="match status" value="1"/>
</dbReference>
<gene>
    <name evidence="2" type="ORF">NUU61_000241</name>
</gene>
<evidence type="ECO:0000313" key="3">
    <source>
        <dbReference type="Proteomes" id="UP001141434"/>
    </source>
</evidence>
<organism evidence="2 3">
    <name type="scientific">Penicillium alfredii</name>
    <dbReference type="NCBI Taxonomy" id="1506179"/>
    <lineage>
        <taxon>Eukaryota</taxon>
        <taxon>Fungi</taxon>
        <taxon>Dikarya</taxon>
        <taxon>Ascomycota</taxon>
        <taxon>Pezizomycotina</taxon>
        <taxon>Eurotiomycetes</taxon>
        <taxon>Eurotiomycetidae</taxon>
        <taxon>Eurotiales</taxon>
        <taxon>Aspergillaceae</taxon>
        <taxon>Penicillium</taxon>
    </lineage>
</organism>
<dbReference type="OrthoDB" id="2420608at2759"/>
<dbReference type="GO" id="GO:0046982">
    <property type="term" value="F:protein heterodimerization activity"/>
    <property type="evidence" value="ECO:0007669"/>
    <property type="project" value="InterPro"/>
</dbReference>
<keyword evidence="3" id="KW-1185">Reference proteome</keyword>
<dbReference type="GeneID" id="81389993"/>
<sequence>MDNHLDDSMHNATKPCKRPRLSYTPGSSDDVPEDLDLQTARAQNDQRLKSIFEGIFTKYGKDFTEVGDEIDLDTGDVIVNNGHLLGMRGEGDTGDNAQTWRHSDGSSEPGDEDAENEIYDFGEEEDDGFHPPEQPREASPTSNLQKFRDSEFDRPSVDSLWDSAAYTKADQPALKSASQVRYASPHVYDYTPQDPLWRVPDLPQAFSTPTTGNRRIESSPRLPWHSLRSTSPPGSGSLWAVPPPRRPRTVGSKPKATPSKRRPKAKRKHHSSPVTRDWSFAKTPDGSESDDPLQEDRPSPTPSKVTNIRGKLGRADHHGSHQPTPVGHTPEEQNSAHIYDDTQASLQREVSLSTPVQESDPTVNPSKPASTLVLEGTPTKSLGGMTPDEAKLAICLRHVQGKRWGEVLDSLPGRKLANLCVWNAWHWTHRRANPPHLSEPWSQTELDTLAWLDEQSGLSWAEIQAEFPGRSQAEIEFELFRIWVGDEIWNGKQPTASPTQDETDQEEEQEADTPRASIDLPPVEESPEATPSIVGDEIQPEFEQLVEDDDLVLVTSEVSSPSKLSAIHFDSPAPSRKRTISPEQPSPAKRVKLSF</sequence>
<dbReference type="Proteomes" id="UP001141434">
    <property type="component" value="Unassembled WGS sequence"/>
</dbReference>
<dbReference type="EMBL" id="JAPMSZ010000001">
    <property type="protein sequence ID" value="KAJ5114482.1"/>
    <property type="molecule type" value="Genomic_DNA"/>
</dbReference>
<dbReference type="GO" id="GO:0042393">
    <property type="term" value="F:histone binding"/>
    <property type="evidence" value="ECO:0007669"/>
    <property type="project" value="InterPro"/>
</dbReference>
<dbReference type="InterPro" id="IPR018465">
    <property type="entry name" value="Scm3/HJURP"/>
</dbReference>
<reference evidence="2" key="2">
    <citation type="journal article" date="2023" name="IMA Fungus">
        <title>Comparative genomic study of the Penicillium genus elucidates a diverse pangenome and 15 lateral gene transfer events.</title>
        <authorList>
            <person name="Petersen C."/>
            <person name="Sorensen T."/>
            <person name="Nielsen M.R."/>
            <person name="Sondergaard T.E."/>
            <person name="Sorensen J.L."/>
            <person name="Fitzpatrick D.A."/>
            <person name="Frisvad J.C."/>
            <person name="Nielsen K.L."/>
        </authorList>
    </citation>
    <scope>NUCLEOTIDE SEQUENCE</scope>
    <source>
        <strain evidence="2">IBT 34128</strain>
    </source>
</reference>
<feature type="region of interest" description="Disordered" evidence="1">
    <location>
        <begin position="88"/>
        <end position="151"/>
    </location>
</feature>
<feature type="compositionally biased region" description="Basic residues" evidence="1">
    <location>
        <begin position="258"/>
        <end position="271"/>
    </location>
</feature>
<protein>
    <recommendedName>
        <fullName evidence="4">Myb-like domain-containing protein</fullName>
    </recommendedName>
</protein>
<dbReference type="Gene3D" id="1.10.20.10">
    <property type="entry name" value="Histone, subunit A"/>
    <property type="match status" value="1"/>
</dbReference>
<dbReference type="PANTHER" id="PTHR15992:SF5">
    <property type="entry name" value="HOLLIDAY JUNCTION RECOGNITION PROTEIN"/>
    <property type="match status" value="1"/>
</dbReference>
<feature type="region of interest" description="Disordered" evidence="1">
    <location>
        <begin position="490"/>
        <end position="539"/>
    </location>
</feature>
<reference evidence="2" key="1">
    <citation type="submission" date="2022-11" db="EMBL/GenBank/DDBJ databases">
        <authorList>
            <person name="Petersen C."/>
        </authorList>
    </citation>
    <scope>NUCLEOTIDE SEQUENCE</scope>
    <source>
        <strain evidence="2">IBT 34128</strain>
    </source>
</reference>
<name>A0A9W9KQQ5_9EURO</name>
<dbReference type="GO" id="GO:0005634">
    <property type="term" value="C:nucleus"/>
    <property type="evidence" value="ECO:0007669"/>
    <property type="project" value="InterPro"/>
</dbReference>
<accession>A0A9W9KQQ5</accession>
<feature type="compositionally biased region" description="Acidic residues" evidence="1">
    <location>
        <begin position="109"/>
        <end position="127"/>
    </location>
</feature>
<dbReference type="AlphaFoldDB" id="A0A9W9KQQ5"/>
<dbReference type="Pfam" id="PF10384">
    <property type="entry name" value="Scm3"/>
    <property type="match status" value="1"/>
</dbReference>
<proteinExistence type="predicted"/>
<dbReference type="RefSeq" id="XP_056515675.1">
    <property type="nucleotide sequence ID" value="XM_056650825.1"/>
</dbReference>